<accession>A0ABN9UXH0</accession>
<protein>
    <submittedName>
        <fullName evidence="1">Uncharacterized protein</fullName>
    </submittedName>
</protein>
<dbReference type="EMBL" id="CAUYUJ010016385">
    <property type="protein sequence ID" value="CAK0864640.1"/>
    <property type="molecule type" value="Genomic_DNA"/>
</dbReference>
<sequence length="177" mass="18773">MPAFDEIPRSPILEFDLHIDETCLSKTAYFRSVVASLVLDARTLHDATTVTLGCELAMDKIGFVTSRKPLSDALEAKLRPLAGAGKASVVNLGIDFAAGKPIRSAGGGRGAKLKARLAAAAKKSRRLARLSKAVGRKATKMFAAGPLAGGVFGPEVYGTSDRELLTLRRMDMSTIKT</sequence>
<dbReference type="Proteomes" id="UP001189429">
    <property type="component" value="Unassembled WGS sequence"/>
</dbReference>
<keyword evidence="2" id="KW-1185">Reference proteome</keyword>
<gene>
    <name evidence="1" type="ORF">PCOR1329_LOCUS52463</name>
</gene>
<organism evidence="1 2">
    <name type="scientific">Prorocentrum cordatum</name>
    <dbReference type="NCBI Taxonomy" id="2364126"/>
    <lineage>
        <taxon>Eukaryota</taxon>
        <taxon>Sar</taxon>
        <taxon>Alveolata</taxon>
        <taxon>Dinophyceae</taxon>
        <taxon>Prorocentrales</taxon>
        <taxon>Prorocentraceae</taxon>
        <taxon>Prorocentrum</taxon>
    </lineage>
</organism>
<evidence type="ECO:0000313" key="2">
    <source>
        <dbReference type="Proteomes" id="UP001189429"/>
    </source>
</evidence>
<evidence type="ECO:0000313" key="1">
    <source>
        <dbReference type="EMBL" id="CAK0864640.1"/>
    </source>
</evidence>
<name>A0ABN9UXH0_9DINO</name>
<proteinExistence type="predicted"/>
<feature type="non-terminal residue" evidence="1">
    <location>
        <position position="177"/>
    </location>
</feature>
<comment type="caution">
    <text evidence="1">The sequence shown here is derived from an EMBL/GenBank/DDBJ whole genome shotgun (WGS) entry which is preliminary data.</text>
</comment>
<reference evidence="1" key="1">
    <citation type="submission" date="2023-10" db="EMBL/GenBank/DDBJ databases">
        <authorList>
            <person name="Chen Y."/>
            <person name="Shah S."/>
            <person name="Dougan E. K."/>
            <person name="Thang M."/>
            <person name="Chan C."/>
        </authorList>
    </citation>
    <scope>NUCLEOTIDE SEQUENCE [LARGE SCALE GENOMIC DNA]</scope>
</reference>